<dbReference type="InterPro" id="IPR033870">
    <property type="entry name" value="FatB"/>
</dbReference>
<feature type="domain" description="Fe/B12 periplasmic-binding" evidence="6">
    <location>
        <begin position="56"/>
        <end position="319"/>
    </location>
</feature>
<keyword evidence="5" id="KW-0472">Membrane</keyword>
<keyword evidence="3" id="KW-0813">Transport</keyword>
<name>A0A1H0UM59_9CLOT</name>
<dbReference type="EMBL" id="FNJM01000011">
    <property type="protein sequence ID" value="SDP66926.1"/>
    <property type="molecule type" value="Genomic_DNA"/>
</dbReference>
<evidence type="ECO:0000256" key="4">
    <source>
        <dbReference type="ARBA" id="ARBA00022729"/>
    </source>
</evidence>
<dbReference type="GO" id="GO:1901678">
    <property type="term" value="P:iron coordination entity transport"/>
    <property type="evidence" value="ECO:0007669"/>
    <property type="project" value="UniProtKB-ARBA"/>
</dbReference>
<reference evidence="7 10" key="2">
    <citation type="submission" date="2020-08" db="EMBL/GenBank/DDBJ databases">
        <title>Clostridia isolated from Swiss meat.</title>
        <authorList>
            <person name="Wambui J."/>
            <person name="Stevens M.J.A."/>
            <person name="Stephan R."/>
        </authorList>
    </citation>
    <scope>NUCLEOTIDE SEQUENCE [LARGE SCALE GENOMIC DNA]</scope>
    <source>
        <strain evidence="7 10">CM001</strain>
    </source>
</reference>
<evidence type="ECO:0000313" key="8">
    <source>
        <dbReference type="EMBL" id="SDP66926.1"/>
    </source>
</evidence>
<protein>
    <submittedName>
        <fullName evidence="8">Iron complex transport system substrate-binding protein</fullName>
    </submittedName>
    <submittedName>
        <fullName evidence="7">Siderophore ABC transporter substrate-binding protein</fullName>
    </submittedName>
</protein>
<dbReference type="Proteomes" id="UP000198597">
    <property type="component" value="Unassembled WGS sequence"/>
</dbReference>
<keyword evidence="9" id="KW-1185">Reference proteome</keyword>
<evidence type="ECO:0000256" key="2">
    <source>
        <dbReference type="ARBA" id="ARBA00008814"/>
    </source>
</evidence>
<dbReference type="AlphaFoldDB" id="A0A1H0UM59"/>
<evidence type="ECO:0000313" key="9">
    <source>
        <dbReference type="Proteomes" id="UP000198597"/>
    </source>
</evidence>
<dbReference type="Gene3D" id="3.40.50.1980">
    <property type="entry name" value="Nitrogenase molybdenum iron protein domain"/>
    <property type="match status" value="2"/>
</dbReference>
<comment type="similarity">
    <text evidence="2">Belongs to the bacterial solute-binding protein 8 family.</text>
</comment>
<organism evidence="8 9">
    <name type="scientific">Clostridium gasigenes</name>
    <dbReference type="NCBI Taxonomy" id="94869"/>
    <lineage>
        <taxon>Bacteria</taxon>
        <taxon>Bacillati</taxon>
        <taxon>Bacillota</taxon>
        <taxon>Clostridia</taxon>
        <taxon>Eubacteriales</taxon>
        <taxon>Clostridiaceae</taxon>
        <taxon>Clostridium</taxon>
    </lineage>
</organism>
<reference evidence="8 9" key="1">
    <citation type="submission" date="2016-10" db="EMBL/GenBank/DDBJ databases">
        <authorList>
            <person name="de Groot N.N."/>
        </authorList>
    </citation>
    <scope>NUCLEOTIDE SEQUENCE [LARGE SCALE GENOMIC DNA]</scope>
    <source>
        <strain evidence="8 9">DSM 12272</strain>
    </source>
</reference>
<dbReference type="PANTHER" id="PTHR30532">
    <property type="entry name" value="IRON III DICITRATE-BINDING PERIPLASMIC PROTEIN"/>
    <property type="match status" value="1"/>
</dbReference>
<dbReference type="RefSeq" id="WP_089971635.1">
    <property type="nucleotide sequence ID" value="NZ_FNJM01000011.1"/>
</dbReference>
<dbReference type="OrthoDB" id="63946at2"/>
<comment type="subcellular location">
    <subcellularLocation>
        <location evidence="1">Cell envelope</location>
    </subcellularLocation>
</comment>
<evidence type="ECO:0000256" key="3">
    <source>
        <dbReference type="ARBA" id="ARBA00022448"/>
    </source>
</evidence>
<gene>
    <name evidence="7" type="ORF">H7E68_09705</name>
    <name evidence="8" type="ORF">SAMN04488529_11165</name>
</gene>
<keyword evidence="5" id="KW-0812">Transmembrane</keyword>
<dbReference type="Pfam" id="PF01497">
    <property type="entry name" value="Peripla_BP_2"/>
    <property type="match status" value="1"/>
</dbReference>
<proteinExistence type="inferred from homology"/>
<evidence type="ECO:0000256" key="1">
    <source>
        <dbReference type="ARBA" id="ARBA00004196"/>
    </source>
</evidence>
<dbReference type="GO" id="GO:0030288">
    <property type="term" value="C:outer membrane-bounded periplasmic space"/>
    <property type="evidence" value="ECO:0007669"/>
    <property type="project" value="TreeGrafter"/>
</dbReference>
<feature type="transmembrane region" description="Helical" evidence="5">
    <location>
        <begin position="6"/>
        <end position="24"/>
    </location>
</feature>
<dbReference type="InterPro" id="IPR002491">
    <property type="entry name" value="ABC_transptr_periplasmic_BD"/>
</dbReference>
<dbReference type="PROSITE" id="PS50983">
    <property type="entry name" value="FE_B12_PBP"/>
    <property type="match status" value="1"/>
</dbReference>
<keyword evidence="5" id="KW-1133">Transmembrane helix</keyword>
<evidence type="ECO:0000256" key="5">
    <source>
        <dbReference type="SAM" id="Phobius"/>
    </source>
</evidence>
<dbReference type="Proteomes" id="UP000585258">
    <property type="component" value="Unassembled WGS sequence"/>
</dbReference>
<dbReference type="PANTHER" id="PTHR30532:SF28">
    <property type="entry name" value="PETROBACTIN-BINDING PROTEIN YCLQ"/>
    <property type="match status" value="1"/>
</dbReference>
<evidence type="ECO:0000313" key="10">
    <source>
        <dbReference type="Proteomes" id="UP000585258"/>
    </source>
</evidence>
<dbReference type="CDD" id="cd01140">
    <property type="entry name" value="FatB"/>
    <property type="match status" value="1"/>
</dbReference>
<sequence length="319" mass="35533">MNKKIALIVGIVIVGLIGGTVFLSSKKGDTKQNMGEEIIKVEHSLGTTDIKSNPKKVIVFDYAALDAMDVLEIDGIVGVPKASSIPEYLNKYNGDEYANIGGLFEPDLEKINELKPDLIVINGRQHKFYDKLNAIAPTISLSKEDGKYMESFTHNMEALGNIFNKDKIVKKELAKINEKIEEINKEVTKNSYKATTLMVSDGKLSVFGETSRFGLIYNNLGFKNTDDNIEAANHGQDISFEYVASQNPDYMFVIDKSVVMKDGNQKPAKEILNNELINNTNVAKEGKIIYLDTHSWYLSDGGFISTNKMLDEIMDAIKK</sequence>
<keyword evidence="4" id="KW-0732">Signal</keyword>
<dbReference type="SUPFAM" id="SSF53807">
    <property type="entry name" value="Helical backbone' metal receptor"/>
    <property type="match status" value="1"/>
</dbReference>
<dbReference type="InterPro" id="IPR051313">
    <property type="entry name" value="Bact_iron-sidero_bind"/>
</dbReference>
<evidence type="ECO:0000313" key="7">
    <source>
        <dbReference type="EMBL" id="MBB6715002.1"/>
    </source>
</evidence>
<dbReference type="STRING" id="94869.SAMN04488529_11165"/>
<accession>A0A1H0UM59</accession>
<dbReference type="EMBL" id="JACKWY010000004">
    <property type="protein sequence ID" value="MBB6715002.1"/>
    <property type="molecule type" value="Genomic_DNA"/>
</dbReference>
<evidence type="ECO:0000259" key="6">
    <source>
        <dbReference type="PROSITE" id="PS50983"/>
    </source>
</evidence>